<organism evidence="3">
    <name type="scientific">anaerobic digester metagenome</name>
    <dbReference type="NCBI Taxonomy" id="1263854"/>
    <lineage>
        <taxon>unclassified sequences</taxon>
        <taxon>metagenomes</taxon>
        <taxon>ecological metagenomes</taxon>
    </lineage>
</organism>
<accession>A0A485M066</accession>
<dbReference type="PANTHER" id="PTHR35936">
    <property type="entry name" value="MEMBRANE-BOUND LYTIC MUREIN TRANSGLYCOSYLASE F"/>
    <property type="match status" value="1"/>
</dbReference>
<evidence type="ECO:0000256" key="1">
    <source>
        <dbReference type="ARBA" id="ARBA00022729"/>
    </source>
</evidence>
<dbReference type="SUPFAM" id="SSF53850">
    <property type="entry name" value="Periplasmic binding protein-like II"/>
    <property type="match status" value="2"/>
</dbReference>
<evidence type="ECO:0000313" key="3">
    <source>
        <dbReference type="EMBL" id="VFU15139.1"/>
    </source>
</evidence>
<gene>
    <name evidence="3" type="ORF">SCFA_2870003</name>
</gene>
<evidence type="ECO:0000259" key="2">
    <source>
        <dbReference type="Pfam" id="PF00497"/>
    </source>
</evidence>
<feature type="domain" description="Solute-binding protein family 3/N-terminal" evidence="2">
    <location>
        <begin position="178"/>
        <end position="241"/>
    </location>
</feature>
<dbReference type="Pfam" id="PF00497">
    <property type="entry name" value="SBP_bac_3"/>
    <property type="match status" value="1"/>
</dbReference>
<name>A0A485M066_9ZZZZ</name>
<dbReference type="EMBL" id="CAADRN010000209">
    <property type="protein sequence ID" value="VFU15139.1"/>
    <property type="molecule type" value="Genomic_DNA"/>
</dbReference>
<dbReference type="Gene3D" id="3.40.190.10">
    <property type="entry name" value="Periplasmic binding protein-like II"/>
    <property type="match status" value="3"/>
</dbReference>
<proteinExistence type="predicted"/>
<dbReference type="InterPro" id="IPR001638">
    <property type="entry name" value="Solute-binding_3/MltF_N"/>
</dbReference>
<reference evidence="3" key="1">
    <citation type="submission" date="2019-03" db="EMBL/GenBank/DDBJ databases">
        <authorList>
            <person name="Hao L."/>
        </authorList>
    </citation>
    <scope>NUCLEOTIDE SEQUENCE</scope>
</reference>
<keyword evidence="1" id="KW-0732">Signal</keyword>
<dbReference type="AlphaFoldDB" id="A0A485M066"/>
<protein>
    <submittedName>
        <fullName evidence="3">Putative Bacterial extracellular solute-binding proteins, family 3</fullName>
    </submittedName>
</protein>
<sequence length="278" mass="31801">MGWIMSEFRLKKLIIKDICLLLLLCLLFTGCGKTSQEPLTAGNLAGRKVGVIIGYSSDYILSKPEYGLDIYRYDYYADMTLALRFNRIDAIATEMDEAYVFCRMQPEFKIGLVAEEQLEYAYMFNADRPELLEQFNQFIRDFKKTEEYADMLRRVEASADAPFQAKKIENTVTTDRVLKVAAFDGWEPISYINAATGEWEGCDVELITYFANSLGAELELIDMSWEQMIIELSSGLVDLMLCPDSLMLAKDLEMSGNIVMSDWVFLKDIVLIVNKEEN</sequence>